<name>A0A5J4V2F5_9EUKA</name>
<reference evidence="1 2" key="1">
    <citation type="submission" date="2019-03" db="EMBL/GenBank/DDBJ databases">
        <title>Single cell metagenomics reveals metabolic interactions within the superorganism composed of flagellate Streblomastix strix and complex community of Bacteroidetes bacteria on its surface.</title>
        <authorList>
            <person name="Treitli S.C."/>
            <person name="Kolisko M."/>
            <person name="Husnik F."/>
            <person name="Keeling P."/>
            <person name="Hampl V."/>
        </authorList>
    </citation>
    <scope>NUCLEOTIDE SEQUENCE [LARGE SCALE GENOMIC DNA]</scope>
    <source>
        <strain evidence="1">ST1C</strain>
    </source>
</reference>
<evidence type="ECO:0000313" key="1">
    <source>
        <dbReference type="EMBL" id="KAA6376797.1"/>
    </source>
</evidence>
<sequence length="112" mass="12344">MESNAQVVANRSVKNALSNVYCVQRKRALIAGGMKLDVVIVRNWYVRAVFKKIISARVVICNIVRNAFKIEHAAVDAANWSANNALSNAQLVKRNAVLIVRVLEQSAANVVQ</sequence>
<dbReference type="EMBL" id="SNRW01010275">
    <property type="protein sequence ID" value="KAA6376797.1"/>
    <property type="molecule type" value="Genomic_DNA"/>
</dbReference>
<gene>
    <name evidence="1" type="ORF">EZS28_027676</name>
</gene>
<dbReference type="Proteomes" id="UP000324800">
    <property type="component" value="Unassembled WGS sequence"/>
</dbReference>
<protein>
    <submittedName>
        <fullName evidence="1">Uncharacterized protein</fullName>
    </submittedName>
</protein>
<dbReference type="AlphaFoldDB" id="A0A5J4V2F5"/>
<proteinExistence type="predicted"/>
<organism evidence="1 2">
    <name type="scientific">Streblomastix strix</name>
    <dbReference type="NCBI Taxonomy" id="222440"/>
    <lineage>
        <taxon>Eukaryota</taxon>
        <taxon>Metamonada</taxon>
        <taxon>Preaxostyla</taxon>
        <taxon>Oxymonadida</taxon>
        <taxon>Streblomastigidae</taxon>
        <taxon>Streblomastix</taxon>
    </lineage>
</organism>
<evidence type="ECO:0000313" key="2">
    <source>
        <dbReference type="Proteomes" id="UP000324800"/>
    </source>
</evidence>
<accession>A0A5J4V2F5</accession>
<comment type="caution">
    <text evidence="1">The sequence shown here is derived from an EMBL/GenBank/DDBJ whole genome shotgun (WGS) entry which is preliminary data.</text>
</comment>